<evidence type="ECO:0000313" key="2">
    <source>
        <dbReference type="Proteomes" id="UP001140560"/>
    </source>
</evidence>
<evidence type="ECO:0000313" key="1">
    <source>
        <dbReference type="EMBL" id="KAJ4377906.1"/>
    </source>
</evidence>
<dbReference type="OrthoDB" id="3692433at2759"/>
<dbReference type="Proteomes" id="UP001140560">
    <property type="component" value="Unassembled WGS sequence"/>
</dbReference>
<proteinExistence type="predicted"/>
<dbReference type="EMBL" id="JAPEUY010000001">
    <property type="protein sequence ID" value="KAJ4377906.1"/>
    <property type="molecule type" value="Genomic_DNA"/>
</dbReference>
<comment type="caution">
    <text evidence="1">The sequence shown here is derived from an EMBL/GenBank/DDBJ whole genome shotgun (WGS) entry which is preliminary data.</text>
</comment>
<dbReference type="AlphaFoldDB" id="A0A9W8YIE3"/>
<protein>
    <submittedName>
        <fullName evidence="1">Uncharacterized protein</fullName>
    </submittedName>
</protein>
<name>A0A9W8YIE3_9PLEO</name>
<accession>A0A9W8YIE3</accession>
<keyword evidence="2" id="KW-1185">Reference proteome</keyword>
<gene>
    <name evidence="1" type="ORF">N0V83_000736</name>
</gene>
<sequence length="357" mass="41446">MKEVCKIWLLQENATQRALGTTELLENVLINMNILDVTQNAQAVSRSWNHCIHGSIKIRKRCFLYAEVLSAENTNNRLFFEMYFPDFSRYLAAQYIDVPEFRQYLEQNYADLLDLEHISGKIAPVMFRKTLVSDPRMYFYTYGAVMCNYFVEMEQWDNEQYSIALAKLRENGGTNALESAHSLLDKSCLVPYLQRFWKEKQRAIWTGHGRHVIFWLGGHWPNAGHVFKHIRCFLSGIIDSLSTNRDHTIWQTVQITLPACTELTVGIVLPGILDDGEVLETVRQDTGITLYEFAKLFVKAVRGAFARYSQENIILSLTEIHQYELEGAIVKAWEERYTRERELLDKSRVTVGNILRV</sequence>
<organism evidence="1 2">
    <name type="scientific">Neocucurbitaria cava</name>
    <dbReference type="NCBI Taxonomy" id="798079"/>
    <lineage>
        <taxon>Eukaryota</taxon>
        <taxon>Fungi</taxon>
        <taxon>Dikarya</taxon>
        <taxon>Ascomycota</taxon>
        <taxon>Pezizomycotina</taxon>
        <taxon>Dothideomycetes</taxon>
        <taxon>Pleosporomycetidae</taxon>
        <taxon>Pleosporales</taxon>
        <taxon>Pleosporineae</taxon>
        <taxon>Cucurbitariaceae</taxon>
        <taxon>Neocucurbitaria</taxon>
    </lineage>
</organism>
<reference evidence="1" key="1">
    <citation type="submission" date="2022-10" db="EMBL/GenBank/DDBJ databases">
        <title>Tapping the CABI collections for fungal endophytes: first genome assemblies for Collariella, Neodidymelliopsis, Ascochyta clinopodiicola, Didymella pomorum, Didymosphaeria variabile, Neocosmospora piperis and Neocucurbitaria cava.</title>
        <authorList>
            <person name="Hill R."/>
        </authorList>
    </citation>
    <scope>NUCLEOTIDE SEQUENCE</scope>
    <source>
        <strain evidence="1">IMI 356814</strain>
    </source>
</reference>